<dbReference type="OrthoDB" id="334526at2"/>
<sequence length="202" mass="23922">MMKVNYKNFEIELLDDPNYSLNSADNFRQYKKVYFQEKRQENCFYPESKHVIIIKEFGIEISSSIICEVGWAMNVTEDSFIIEEDKIWIIGCSEIYCLEIPTLELIWQKDYNSFALFSIHKLDDDFVIHGELEILRITKEGEIIWSFGGRDIWVTIDGKNVFTIENKSIRLFDFESNEYVIDFDGKQIEDNPRIISPEIKNK</sequence>
<reference evidence="2" key="1">
    <citation type="submission" date="2016-11" db="EMBL/GenBank/DDBJ databases">
        <authorList>
            <person name="Varghese N."/>
            <person name="Submissions S."/>
        </authorList>
    </citation>
    <scope>NUCLEOTIDE SEQUENCE [LARGE SCALE GENOMIC DNA]</scope>
    <source>
        <strain evidence="2">DSM 17963</strain>
    </source>
</reference>
<dbReference type="AlphaFoldDB" id="A0A1M5N8J4"/>
<protein>
    <submittedName>
        <fullName evidence="1">Uncharacterized protein</fullName>
    </submittedName>
</protein>
<evidence type="ECO:0000313" key="2">
    <source>
        <dbReference type="Proteomes" id="UP000184071"/>
    </source>
</evidence>
<organism evidence="1 2">
    <name type="scientific">Flavobacterium defluvii</name>
    <dbReference type="NCBI Taxonomy" id="370979"/>
    <lineage>
        <taxon>Bacteria</taxon>
        <taxon>Pseudomonadati</taxon>
        <taxon>Bacteroidota</taxon>
        <taxon>Flavobacteriia</taxon>
        <taxon>Flavobacteriales</taxon>
        <taxon>Flavobacteriaceae</taxon>
        <taxon>Flavobacterium</taxon>
    </lineage>
</organism>
<name>A0A1M5N8J4_9FLAO</name>
<dbReference type="EMBL" id="FQWC01000004">
    <property type="protein sequence ID" value="SHG85860.1"/>
    <property type="molecule type" value="Genomic_DNA"/>
</dbReference>
<dbReference type="RefSeq" id="WP_139260484.1">
    <property type="nucleotide sequence ID" value="NZ_FQWC01000004.1"/>
</dbReference>
<evidence type="ECO:0000313" key="1">
    <source>
        <dbReference type="EMBL" id="SHG85860.1"/>
    </source>
</evidence>
<proteinExistence type="predicted"/>
<dbReference type="Proteomes" id="UP000184071">
    <property type="component" value="Unassembled WGS sequence"/>
</dbReference>
<keyword evidence="2" id="KW-1185">Reference proteome</keyword>
<gene>
    <name evidence="1" type="ORF">SAMN05443663_104117</name>
</gene>
<accession>A0A1M5N8J4</accession>